<keyword evidence="4" id="KW-0963">Cytoplasm</keyword>
<dbReference type="AlphaFoldDB" id="A0A0D2WLT5"/>
<dbReference type="GO" id="GO:0005634">
    <property type="term" value="C:nucleus"/>
    <property type="evidence" value="ECO:0007669"/>
    <property type="project" value="UniProtKB-SubCell"/>
</dbReference>
<evidence type="ECO:0000313" key="12">
    <source>
        <dbReference type="Proteomes" id="UP000008743"/>
    </source>
</evidence>
<dbReference type="FunFam" id="3.30.70.330:FF:000198">
    <property type="entry name" value="CUGBP Elav-like family member 6 isoform X3"/>
    <property type="match status" value="1"/>
</dbReference>
<evidence type="ECO:0000256" key="9">
    <source>
        <dbReference type="SAM" id="MobiDB-lite"/>
    </source>
</evidence>
<keyword evidence="6 8" id="KW-0694">RNA-binding</keyword>
<dbReference type="PANTHER" id="PTHR24012">
    <property type="entry name" value="RNA BINDING PROTEIN"/>
    <property type="match status" value="1"/>
</dbReference>
<dbReference type="InParanoid" id="A0A0D2WLT5"/>
<feature type="domain" description="RRM" evidence="10">
    <location>
        <begin position="49"/>
        <end position="130"/>
    </location>
</feature>
<keyword evidence="5" id="KW-0677">Repeat</keyword>
<evidence type="ECO:0000256" key="3">
    <source>
        <dbReference type="ARBA" id="ARBA00009621"/>
    </source>
</evidence>
<dbReference type="OMA" id="FPCHPAP"/>
<feature type="region of interest" description="Disordered" evidence="9">
    <location>
        <begin position="261"/>
        <end position="290"/>
    </location>
</feature>
<dbReference type="SMART" id="SM00360">
    <property type="entry name" value="RRM"/>
    <property type="match status" value="3"/>
</dbReference>
<evidence type="ECO:0000256" key="1">
    <source>
        <dbReference type="ARBA" id="ARBA00004123"/>
    </source>
</evidence>
<dbReference type="SUPFAM" id="SSF54928">
    <property type="entry name" value="RNA-binding domain, RBD"/>
    <property type="match status" value="2"/>
</dbReference>
<dbReference type="STRING" id="595528.A0A0D2WLT5"/>
<evidence type="ECO:0000259" key="10">
    <source>
        <dbReference type="PROSITE" id="PS50102"/>
    </source>
</evidence>
<dbReference type="GO" id="GO:0003729">
    <property type="term" value="F:mRNA binding"/>
    <property type="evidence" value="ECO:0007669"/>
    <property type="project" value="UniProtKB-ARBA"/>
</dbReference>
<organism evidence="11 12">
    <name type="scientific">Capsaspora owczarzaki (strain ATCC 30864)</name>
    <dbReference type="NCBI Taxonomy" id="595528"/>
    <lineage>
        <taxon>Eukaryota</taxon>
        <taxon>Filasterea</taxon>
        <taxon>Capsaspora</taxon>
    </lineage>
</organism>
<dbReference type="InterPro" id="IPR012677">
    <property type="entry name" value="Nucleotide-bd_a/b_plait_sf"/>
</dbReference>
<evidence type="ECO:0000256" key="4">
    <source>
        <dbReference type="ARBA" id="ARBA00022490"/>
    </source>
</evidence>
<evidence type="ECO:0000256" key="6">
    <source>
        <dbReference type="ARBA" id="ARBA00022884"/>
    </source>
</evidence>
<comment type="similarity">
    <text evidence="3">Belongs to the CELF/BRUNOL family.</text>
</comment>
<feature type="compositionally biased region" description="Polar residues" evidence="9">
    <location>
        <begin position="281"/>
        <end position="290"/>
    </location>
</feature>
<dbReference type="EMBL" id="KE346362">
    <property type="protein sequence ID" value="KJE90958.1"/>
    <property type="molecule type" value="Genomic_DNA"/>
</dbReference>
<feature type="domain" description="RRM" evidence="10">
    <location>
        <begin position="137"/>
        <end position="217"/>
    </location>
</feature>
<dbReference type="InterPro" id="IPR035979">
    <property type="entry name" value="RBD_domain_sf"/>
</dbReference>
<dbReference type="Proteomes" id="UP000008743">
    <property type="component" value="Unassembled WGS sequence"/>
</dbReference>
<dbReference type="OrthoDB" id="410044at2759"/>
<comment type="subcellular location">
    <subcellularLocation>
        <location evidence="2">Cytoplasm</location>
    </subcellularLocation>
    <subcellularLocation>
        <location evidence="1">Nucleus</location>
    </subcellularLocation>
</comment>
<dbReference type="eggNOG" id="KOG0144">
    <property type="taxonomic scope" value="Eukaryota"/>
</dbReference>
<accession>A0A0D2WLT5</accession>
<evidence type="ECO:0000256" key="5">
    <source>
        <dbReference type="ARBA" id="ARBA00022737"/>
    </source>
</evidence>
<dbReference type="FunFam" id="3.30.70.330:FF:000010">
    <property type="entry name" value="CUGBP Elav-like family member 4 isoform 3"/>
    <property type="match status" value="1"/>
</dbReference>
<dbReference type="FunCoup" id="A0A0D2WLT5">
    <property type="interactions" value="245"/>
</dbReference>
<evidence type="ECO:0000313" key="11">
    <source>
        <dbReference type="EMBL" id="KJE90958.1"/>
    </source>
</evidence>
<keyword evidence="7" id="KW-0539">Nucleus</keyword>
<keyword evidence="12" id="KW-1185">Reference proteome</keyword>
<dbReference type="Pfam" id="PF00076">
    <property type="entry name" value="RRM_1"/>
    <property type="match status" value="3"/>
</dbReference>
<dbReference type="FunFam" id="3.30.70.330:FF:000383">
    <property type="entry name" value="Sex lethal, isoform D"/>
    <property type="match status" value="1"/>
</dbReference>
<reference evidence="12" key="1">
    <citation type="submission" date="2011-02" db="EMBL/GenBank/DDBJ databases">
        <title>The Genome Sequence of Capsaspora owczarzaki ATCC 30864.</title>
        <authorList>
            <person name="Russ C."/>
            <person name="Cuomo C."/>
            <person name="Burger G."/>
            <person name="Gray M.W."/>
            <person name="Holland P.W.H."/>
            <person name="King N."/>
            <person name="Lang F.B.F."/>
            <person name="Roger A.J."/>
            <person name="Ruiz-Trillo I."/>
            <person name="Young S.K."/>
            <person name="Zeng Q."/>
            <person name="Gargeya S."/>
            <person name="Alvarado L."/>
            <person name="Berlin A."/>
            <person name="Chapman S.B."/>
            <person name="Chen Z."/>
            <person name="Freedman E."/>
            <person name="Gellesch M."/>
            <person name="Goldberg J."/>
            <person name="Griggs A."/>
            <person name="Gujja S."/>
            <person name="Heilman E."/>
            <person name="Heiman D."/>
            <person name="Howarth C."/>
            <person name="Mehta T."/>
            <person name="Neiman D."/>
            <person name="Pearson M."/>
            <person name="Roberts A."/>
            <person name="Saif S."/>
            <person name="Shea T."/>
            <person name="Shenoy N."/>
            <person name="Sisk P."/>
            <person name="Stolte C."/>
            <person name="Sykes S."/>
            <person name="White J."/>
            <person name="Yandava C."/>
            <person name="Haas B."/>
            <person name="Nusbaum C."/>
            <person name="Birren B."/>
        </authorList>
    </citation>
    <scope>NUCLEOTIDE SEQUENCE</scope>
    <source>
        <strain evidence="12">ATCC 30864</strain>
    </source>
</reference>
<proteinExistence type="inferred from homology"/>
<evidence type="ECO:0000256" key="2">
    <source>
        <dbReference type="ARBA" id="ARBA00004496"/>
    </source>
</evidence>
<dbReference type="PROSITE" id="PS50102">
    <property type="entry name" value="RRM"/>
    <property type="match status" value="3"/>
</dbReference>
<dbReference type="InterPro" id="IPR000504">
    <property type="entry name" value="RRM_dom"/>
</dbReference>
<dbReference type="GO" id="GO:0009967">
    <property type="term" value="P:positive regulation of signal transduction"/>
    <property type="evidence" value="ECO:0007669"/>
    <property type="project" value="UniProtKB-ARBA"/>
</dbReference>
<dbReference type="PhylomeDB" id="A0A0D2WLT5"/>
<dbReference type="GO" id="GO:0010629">
    <property type="term" value="P:negative regulation of gene expression"/>
    <property type="evidence" value="ECO:0007669"/>
    <property type="project" value="UniProtKB-ARBA"/>
</dbReference>
<sequence length="461" mass="48599">MDPQADIGLGSVINSAALGSAHPALVAAHAVVAQHHPSAASGSGGGEHVKLFVGQVPRTMEEKDLRPVFEEFGPVVELTILKDRFNGLHKGCAFLTYASRESAQLAMAALHGVRVLQGMAHPLQVKPADREEKAEARKLFLGMISRTASEDELRKVFEMYGDIEDIAVLRQPDGTSKGCAFIKYRWREQAVAAISALHGRISMDGCPAPLIVKFADTDRERMQKKAQKHLMHSGHHHMGPYGAMGGMAGMNGFAGAAGNPGFGGHHHHHPHHPHHFGDPSSAATGYNNFFSQHPSQPELAQYSMAQYANAFPGAYGQNVFPGGPNGPAAPNGGLVGAGGLAGLGAGAGVGNAGAAGLAGLPSSGLSKSSAGPEGANLFIYHLPNEFGDVELANAFMTYGTVISAKVYVDKATNQSKCFGFVSFDNPAAAQAAIQSMDGYQIGNKRLKVQLKRSRDPMPNRF</sequence>
<name>A0A0D2WLT5_CAPO3</name>
<dbReference type="GO" id="GO:0005737">
    <property type="term" value="C:cytoplasm"/>
    <property type="evidence" value="ECO:0007669"/>
    <property type="project" value="UniProtKB-SubCell"/>
</dbReference>
<feature type="compositionally biased region" description="Basic residues" evidence="9">
    <location>
        <begin position="264"/>
        <end position="274"/>
    </location>
</feature>
<dbReference type="RefSeq" id="XP_004348927.1">
    <property type="nucleotide sequence ID" value="XM_004348877.2"/>
</dbReference>
<protein>
    <submittedName>
        <fullName evidence="11">RNA binding protein</fullName>
    </submittedName>
</protein>
<evidence type="ECO:0000256" key="7">
    <source>
        <dbReference type="ARBA" id="ARBA00023242"/>
    </source>
</evidence>
<dbReference type="Gene3D" id="3.30.70.330">
    <property type="match status" value="3"/>
</dbReference>
<evidence type="ECO:0000256" key="8">
    <source>
        <dbReference type="PROSITE-ProRule" id="PRU00176"/>
    </source>
</evidence>
<feature type="domain" description="RRM" evidence="10">
    <location>
        <begin position="375"/>
        <end position="453"/>
    </location>
</feature>
<gene>
    <name evidence="11" type="ORF">CAOG_002177</name>
</gene>